<dbReference type="InterPro" id="IPR029063">
    <property type="entry name" value="SAM-dependent_MTases_sf"/>
</dbReference>
<dbReference type="GO" id="GO:0008757">
    <property type="term" value="F:S-adenosylmethionine-dependent methyltransferase activity"/>
    <property type="evidence" value="ECO:0007669"/>
    <property type="project" value="InterPro"/>
</dbReference>
<comment type="caution">
    <text evidence="2">The sequence shown here is derived from an EMBL/GenBank/DDBJ whole genome shotgun (WGS) entry which is preliminary data.</text>
</comment>
<sequence length="261" mass="28550">MTRLSTAWSKLRWSLAQRGLAGTMRTALGRLQPQDGTAGVEKPMLHPFDQRHGVDTSGLIGGGDLRSGHKNDVFNTAYYGMAPSRFRRVVEDWISDSGHAAISQYSFIDLGCGKGRAVMMASEFSFRQVIGVELNASLAKTAKSNVVAWTDAGRAVCPVQILCQDATEFSFPEGPCLLYLFNPFAAPVVKRLIERLETEFAGRPGMLDVIYFNPEAGELLEAHAGFKLLWTGTVEMSEEDAAADHVASPEDLCSVYRWVGV</sequence>
<dbReference type="GO" id="GO:0032259">
    <property type="term" value="P:methylation"/>
    <property type="evidence" value="ECO:0007669"/>
    <property type="project" value="UniProtKB-KW"/>
</dbReference>
<feature type="domain" description="Methyltransferase type 11" evidence="1">
    <location>
        <begin position="109"/>
        <end position="174"/>
    </location>
</feature>
<protein>
    <submittedName>
        <fullName evidence="2">SAM-dependent methyltransferase</fullName>
    </submittedName>
</protein>
<evidence type="ECO:0000313" key="3">
    <source>
        <dbReference type="Proteomes" id="UP000534186"/>
    </source>
</evidence>
<dbReference type="EMBL" id="JACCCV010000002">
    <property type="protein sequence ID" value="NYF53214.1"/>
    <property type="molecule type" value="Genomic_DNA"/>
</dbReference>
<evidence type="ECO:0000259" key="1">
    <source>
        <dbReference type="Pfam" id="PF08241"/>
    </source>
</evidence>
<dbReference type="CDD" id="cd02440">
    <property type="entry name" value="AdoMet_MTases"/>
    <property type="match status" value="1"/>
</dbReference>
<evidence type="ECO:0000313" key="2">
    <source>
        <dbReference type="EMBL" id="NYF53214.1"/>
    </source>
</evidence>
<gene>
    <name evidence="2" type="ORF">HDF12_003613</name>
</gene>
<proteinExistence type="predicted"/>
<dbReference type="Gene3D" id="3.40.50.150">
    <property type="entry name" value="Vaccinia Virus protein VP39"/>
    <property type="match status" value="1"/>
</dbReference>
<dbReference type="InterPro" id="IPR013216">
    <property type="entry name" value="Methyltransf_11"/>
</dbReference>
<keyword evidence="2" id="KW-0808">Transferase</keyword>
<dbReference type="Proteomes" id="UP000534186">
    <property type="component" value="Unassembled WGS sequence"/>
</dbReference>
<reference evidence="2 3" key="1">
    <citation type="submission" date="2020-07" db="EMBL/GenBank/DDBJ databases">
        <title>Genomic Encyclopedia of Type Strains, Phase IV (KMG-V): Genome sequencing to study the core and pangenomes of soil and plant-associated prokaryotes.</title>
        <authorList>
            <person name="Whitman W."/>
        </authorList>
    </citation>
    <scope>NUCLEOTIDE SEQUENCE [LARGE SCALE GENOMIC DNA]</scope>
    <source>
        <strain evidence="2 3">M8UP30</strain>
    </source>
</reference>
<dbReference type="Pfam" id="PF08241">
    <property type="entry name" value="Methyltransf_11"/>
    <property type="match status" value="1"/>
</dbReference>
<dbReference type="SUPFAM" id="SSF53335">
    <property type="entry name" value="S-adenosyl-L-methionine-dependent methyltransferases"/>
    <property type="match status" value="1"/>
</dbReference>
<name>A0A7Y9NPN0_9BACT</name>
<dbReference type="AlphaFoldDB" id="A0A7Y9NPN0"/>
<organism evidence="2 3">
    <name type="scientific">Tunturiibacter lichenicola</name>
    <dbReference type="NCBI Taxonomy" id="2051959"/>
    <lineage>
        <taxon>Bacteria</taxon>
        <taxon>Pseudomonadati</taxon>
        <taxon>Acidobacteriota</taxon>
        <taxon>Terriglobia</taxon>
        <taxon>Terriglobales</taxon>
        <taxon>Acidobacteriaceae</taxon>
        <taxon>Tunturiibacter</taxon>
    </lineage>
</organism>
<accession>A0A7Y9NPN0</accession>
<keyword evidence="2" id="KW-0489">Methyltransferase</keyword>